<dbReference type="AlphaFoldDB" id="A0A835P343"/>
<dbReference type="OrthoDB" id="2505895at2759"/>
<reference evidence="3" key="1">
    <citation type="submission" date="2020-10" db="EMBL/GenBank/DDBJ databases">
        <title>Feather gene expression reveals the developmental basis of iridescence in African starlings.</title>
        <authorList>
            <person name="Rubenstein D.R."/>
        </authorList>
    </citation>
    <scope>NUCLEOTIDE SEQUENCE</scope>
    <source>
        <strain evidence="3">SS15</strain>
        <tissue evidence="3">Liver</tissue>
    </source>
</reference>
<evidence type="ECO:0000256" key="1">
    <source>
        <dbReference type="PROSITE-ProRule" id="PRU00782"/>
    </source>
</evidence>
<evidence type="ECO:0000313" key="3">
    <source>
        <dbReference type="EMBL" id="KAG0132407.1"/>
    </source>
</evidence>
<reference evidence="4" key="3">
    <citation type="submission" date="2022-01" db="EMBL/GenBank/DDBJ databases">
        <authorList>
            <person name="Rubenstein D.R."/>
        </authorList>
    </citation>
    <scope>NUCLEOTIDE SEQUENCE</scope>
    <source>
        <strain evidence="4">SS15</strain>
        <tissue evidence="4">Liver</tissue>
    </source>
</reference>
<organism evidence="3">
    <name type="scientific">Lamprotornis superbus</name>
    <dbReference type="NCBI Taxonomy" id="245042"/>
    <lineage>
        <taxon>Eukaryota</taxon>
        <taxon>Metazoa</taxon>
        <taxon>Chordata</taxon>
        <taxon>Craniata</taxon>
        <taxon>Vertebrata</taxon>
        <taxon>Euteleostomi</taxon>
        <taxon>Archelosauria</taxon>
        <taxon>Archosauria</taxon>
        <taxon>Dinosauria</taxon>
        <taxon>Saurischia</taxon>
        <taxon>Theropoda</taxon>
        <taxon>Coelurosauria</taxon>
        <taxon>Aves</taxon>
        <taxon>Neognathae</taxon>
        <taxon>Neoaves</taxon>
        <taxon>Telluraves</taxon>
        <taxon>Australaves</taxon>
        <taxon>Passeriformes</taxon>
        <taxon>Sturnidae</taxon>
        <taxon>Lamprotornis</taxon>
    </lineage>
</organism>
<gene>
    <name evidence="4" type="ORF">IHE44_0006245</name>
    <name evidence="3" type="ORF">IHE44_013289</name>
</gene>
<dbReference type="PROSITE" id="PS51456">
    <property type="entry name" value="MYOSIN_MOTOR"/>
    <property type="match status" value="1"/>
</dbReference>
<dbReference type="InterPro" id="IPR001609">
    <property type="entry name" value="Myosin_head_motor_dom-like"/>
</dbReference>
<comment type="caution">
    <text evidence="1">Lacks conserved residue(s) required for the propagation of feature annotation.</text>
</comment>
<comment type="caution">
    <text evidence="3">The sequence shown here is derived from an EMBL/GenBank/DDBJ whole genome shotgun (WGS) entry which is preliminary data.</text>
</comment>
<dbReference type="GO" id="GO:0003779">
    <property type="term" value="F:actin binding"/>
    <property type="evidence" value="ECO:0007669"/>
    <property type="project" value="UniProtKB-KW"/>
</dbReference>
<dbReference type="SUPFAM" id="SSF52540">
    <property type="entry name" value="P-loop containing nucleoside triphosphate hydrolases"/>
    <property type="match status" value="1"/>
</dbReference>
<keyword evidence="1" id="KW-0009">Actin-binding</keyword>
<proteinExistence type="inferred from homology"/>
<evidence type="ECO:0000259" key="2">
    <source>
        <dbReference type="PROSITE" id="PS51456"/>
    </source>
</evidence>
<comment type="similarity">
    <text evidence="1">Belongs to the TRAFAC class myosin-kinesin ATPase superfamily. Myosin family.</text>
</comment>
<reference evidence="4 5" key="2">
    <citation type="journal article" date="2021" name="J. Hered.">
        <title>Feather Gene Expression Elucidates the Developmental Basis of Plumage Iridescence in African Starlings.</title>
        <authorList>
            <person name="Rubenstein D.R."/>
            <person name="Corvelo A."/>
            <person name="MacManes M.D."/>
            <person name="Maia R."/>
            <person name="Narzisi G."/>
            <person name="Rousaki A."/>
            <person name="Vandenabeele P."/>
            <person name="Shawkey M.D."/>
            <person name="Solomon J."/>
        </authorList>
    </citation>
    <scope>NUCLEOTIDE SEQUENCE [LARGE SCALE GENOMIC DNA]</scope>
    <source>
        <strain evidence="4">SS15</strain>
    </source>
</reference>
<accession>A0A835P343</accession>
<dbReference type="GO" id="GO:0016459">
    <property type="term" value="C:myosin complex"/>
    <property type="evidence" value="ECO:0007669"/>
    <property type="project" value="UniProtKB-KW"/>
</dbReference>
<evidence type="ECO:0000313" key="5">
    <source>
        <dbReference type="Proteomes" id="UP000618051"/>
    </source>
</evidence>
<evidence type="ECO:0000313" key="4">
    <source>
        <dbReference type="EMBL" id="KAI1233052.1"/>
    </source>
</evidence>
<dbReference type="GO" id="GO:0005524">
    <property type="term" value="F:ATP binding"/>
    <property type="evidence" value="ECO:0007669"/>
    <property type="project" value="InterPro"/>
</dbReference>
<dbReference type="GO" id="GO:0003774">
    <property type="term" value="F:cytoskeletal motor activity"/>
    <property type="evidence" value="ECO:0007669"/>
    <property type="project" value="InterPro"/>
</dbReference>
<keyword evidence="1" id="KW-0518">Myosin</keyword>
<feature type="domain" description="Myosin motor" evidence="2">
    <location>
        <begin position="1"/>
        <end position="70"/>
    </location>
</feature>
<dbReference type="Proteomes" id="UP000618051">
    <property type="component" value="Unassembled WGS sequence"/>
</dbReference>
<dbReference type="EMBL" id="JADDUC020000020">
    <property type="protein sequence ID" value="KAI1233052.1"/>
    <property type="molecule type" value="Genomic_DNA"/>
</dbReference>
<keyword evidence="5" id="KW-1185">Reference proteome</keyword>
<dbReference type="EMBL" id="JADDUC010000008">
    <property type="protein sequence ID" value="KAG0132407.1"/>
    <property type="molecule type" value="Genomic_DNA"/>
</dbReference>
<protein>
    <recommendedName>
        <fullName evidence="2">Myosin motor domain-containing protein</fullName>
    </recommendedName>
</protein>
<keyword evidence="1" id="KW-0505">Motor protein</keyword>
<dbReference type="InterPro" id="IPR027417">
    <property type="entry name" value="P-loop_NTPase"/>
</dbReference>
<sequence length="70" mass="7369">MLPPEDKQRASVAFSQLRAAMGTLGISTEEQVAMWRILAGIYHLGAAGACRGAGMGVADPGSSRHTLVWD</sequence>
<name>A0A835P343_9PASS</name>